<organism evidence="1">
    <name type="scientific">Anguilla anguilla</name>
    <name type="common">European freshwater eel</name>
    <name type="synonym">Muraena anguilla</name>
    <dbReference type="NCBI Taxonomy" id="7936"/>
    <lineage>
        <taxon>Eukaryota</taxon>
        <taxon>Metazoa</taxon>
        <taxon>Chordata</taxon>
        <taxon>Craniata</taxon>
        <taxon>Vertebrata</taxon>
        <taxon>Euteleostomi</taxon>
        <taxon>Actinopterygii</taxon>
        <taxon>Neopterygii</taxon>
        <taxon>Teleostei</taxon>
        <taxon>Anguilliformes</taxon>
        <taxon>Anguillidae</taxon>
        <taxon>Anguilla</taxon>
    </lineage>
</organism>
<name>A0A0E9WHM6_ANGAN</name>
<sequence length="47" mass="5205">MVYGLPRLTHKSQVTAEGSGFPLAGRWGSVSILPLMLNMPYFKIILN</sequence>
<protein>
    <submittedName>
        <fullName evidence="1">Uncharacterized protein</fullName>
    </submittedName>
</protein>
<dbReference type="AlphaFoldDB" id="A0A0E9WHM6"/>
<proteinExistence type="predicted"/>
<evidence type="ECO:0000313" key="1">
    <source>
        <dbReference type="EMBL" id="JAH89889.1"/>
    </source>
</evidence>
<reference evidence="1" key="1">
    <citation type="submission" date="2014-11" db="EMBL/GenBank/DDBJ databases">
        <authorList>
            <person name="Amaro Gonzalez C."/>
        </authorList>
    </citation>
    <scope>NUCLEOTIDE SEQUENCE</scope>
</reference>
<accession>A0A0E9WHM6</accession>
<dbReference type="EMBL" id="GBXM01018688">
    <property type="protein sequence ID" value="JAH89889.1"/>
    <property type="molecule type" value="Transcribed_RNA"/>
</dbReference>
<reference evidence="1" key="2">
    <citation type="journal article" date="2015" name="Fish Shellfish Immunol.">
        <title>Early steps in the European eel (Anguilla anguilla)-Vibrio vulnificus interaction in the gills: Role of the RtxA13 toxin.</title>
        <authorList>
            <person name="Callol A."/>
            <person name="Pajuelo D."/>
            <person name="Ebbesson L."/>
            <person name="Teles M."/>
            <person name="MacKenzie S."/>
            <person name="Amaro C."/>
        </authorList>
    </citation>
    <scope>NUCLEOTIDE SEQUENCE</scope>
</reference>